<keyword evidence="5 8" id="KW-0812">Transmembrane</keyword>
<evidence type="ECO:0000313" key="9">
    <source>
        <dbReference type="EMBL" id="OAT77933.1"/>
    </source>
</evidence>
<evidence type="ECO:0000256" key="2">
    <source>
        <dbReference type="ARBA" id="ARBA00008821"/>
    </source>
</evidence>
<protein>
    <submittedName>
        <fullName evidence="9">Uracil permease</fullName>
    </submittedName>
</protein>
<name>A0A1B7L6G9_9ENTR</name>
<dbReference type="NCBIfam" id="TIGR00801">
    <property type="entry name" value="ncs2"/>
    <property type="match status" value="1"/>
</dbReference>
<dbReference type="PANTHER" id="PTHR42810:SF4">
    <property type="entry name" value="URIC ACID TRANSPORTER UACT"/>
    <property type="match status" value="1"/>
</dbReference>
<feature type="transmembrane region" description="Helical" evidence="8">
    <location>
        <begin position="225"/>
        <end position="250"/>
    </location>
</feature>
<keyword evidence="7 8" id="KW-0472">Membrane</keyword>
<keyword evidence="4" id="KW-1003">Cell membrane</keyword>
<comment type="similarity">
    <text evidence="2">Belongs to the nucleobase:cation symporter-2 (NCS2) (TC 2.A.40) family.</text>
</comment>
<proteinExistence type="inferred from homology"/>
<evidence type="ECO:0000256" key="8">
    <source>
        <dbReference type="SAM" id="Phobius"/>
    </source>
</evidence>
<organism evidence="9 10">
    <name type="scientific">Mangrovibacter phragmitis</name>
    <dbReference type="NCBI Taxonomy" id="1691903"/>
    <lineage>
        <taxon>Bacteria</taxon>
        <taxon>Pseudomonadati</taxon>
        <taxon>Pseudomonadota</taxon>
        <taxon>Gammaproteobacteria</taxon>
        <taxon>Enterobacterales</taxon>
        <taxon>Enterobacteriaceae</taxon>
        <taxon>Mangrovibacter</taxon>
    </lineage>
</organism>
<feature type="transmembrane region" description="Helical" evidence="8">
    <location>
        <begin position="89"/>
        <end position="108"/>
    </location>
</feature>
<feature type="transmembrane region" description="Helical" evidence="8">
    <location>
        <begin position="120"/>
        <end position="144"/>
    </location>
</feature>
<keyword evidence="10" id="KW-1185">Reference proteome</keyword>
<comment type="subcellular location">
    <subcellularLocation>
        <location evidence="1">Cell membrane</location>
        <topology evidence="1">Multi-pass membrane protein</topology>
    </subcellularLocation>
</comment>
<feature type="transmembrane region" description="Helical" evidence="8">
    <location>
        <begin position="67"/>
        <end position="83"/>
    </location>
</feature>
<keyword evidence="6 8" id="KW-1133">Transmembrane helix</keyword>
<dbReference type="PROSITE" id="PS01116">
    <property type="entry name" value="XANTH_URACIL_PERMASE"/>
    <property type="match status" value="1"/>
</dbReference>
<gene>
    <name evidence="9" type="ORF">A9B99_18800</name>
</gene>
<evidence type="ECO:0000256" key="7">
    <source>
        <dbReference type="ARBA" id="ARBA00023136"/>
    </source>
</evidence>
<comment type="caution">
    <text evidence="9">The sequence shown here is derived from an EMBL/GenBank/DDBJ whole genome shotgun (WGS) entry which is preliminary data.</text>
</comment>
<reference evidence="10" key="1">
    <citation type="submission" date="2016-05" db="EMBL/GenBank/DDBJ databases">
        <authorList>
            <person name="Behera P."/>
            <person name="Vaishampayan P."/>
            <person name="Singh N."/>
            <person name="Raina V."/>
            <person name="Suar M."/>
            <person name="Pattnaik A."/>
            <person name="Rastogi G."/>
        </authorList>
    </citation>
    <scope>NUCLEOTIDE SEQUENCE [LARGE SCALE GENOMIC DNA]</scope>
    <source>
        <strain evidence="10">MP23</strain>
    </source>
</reference>
<feature type="transmembrane region" description="Helical" evidence="8">
    <location>
        <begin position="156"/>
        <end position="176"/>
    </location>
</feature>
<dbReference type="GO" id="GO:0042907">
    <property type="term" value="F:xanthine transmembrane transporter activity"/>
    <property type="evidence" value="ECO:0007669"/>
    <property type="project" value="TreeGrafter"/>
</dbReference>
<dbReference type="GO" id="GO:0005886">
    <property type="term" value="C:plasma membrane"/>
    <property type="evidence" value="ECO:0007669"/>
    <property type="project" value="UniProtKB-SubCell"/>
</dbReference>
<evidence type="ECO:0000256" key="3">
    <source>
        <dbReference type="ARBA" id="ARBA00022448"/>
    </source>
</evidence>
<dbReference type="RefSeq" id="WP_064595898.1">
    <property type="nucleotide sequence ID" value="NZ_CP134782.1"/>
</dbReference>
<keyword evidence="3" id="KW-0813">Transport</keyword>
<feature type="transmembrane region" description="Helical" evidence="8">
    <location>
        <begin position="366"/>
        <end position="384"/>
    </location>
</feature>
<feature type="transmembrane region" description="Helical" evidence="8">
    <location>
        <begin position="331"/>
        <end position="354"/>
    </location>
</feature>
<feature type="transmembrane region" description="Helical" evidence="8">
    <location>
        <begin position="44"/>
        <end position="60"/>
    </location>
</feature>
<evidence type="ECO:0000256" key="6">
    <source>
        <dbReference type="ARBA" id="ARBA00022989"/>
    </source>
</evidence>
<dbReference type="PANTHER" id="PTHR42810">
    <property type="entry name" value="PURINE PERMEASE C1399.01C-RELATED"/>
    <property type="match status" value="1"/>
</dbReference>
<accession>A0A1B7L6G9</accession>
<dbReference type="EMBL" id="LYRP01000003">
    <property type="protein sequence ID" value="OAT77933.1"/>
    <property type="molecule type" value="Genomic_DNA"/>
</dbReference>
<evidence type="ECO:0000256" key="1">
    <source>
        <dbReference type="ARBA" id="ARBA00004651"/>
    </source>
</evidence>
<dbReference type="OrthoDB" id="9779092at2"/>
<dbReference type="Pfam" id="PF00860">
    <property type="entry name" value="Xan_ur_permease"/>
    <property type="match status" value="1"/>
</dbReference>
<sequence length="431" mass="45153">MTRRAIGVSERPPLLQTIPLSLQHLFAMFGATVLVPILFHINPATVLLFNGVGTLLYLFICKGKIPAYLGSSFAFISPVLLLLPLGYEVALGGFIMCGVLFCIVALIVKQAGTGWLDVMFPPAAMGAIVAVIGLELAGVAANMAGLLPADGKPADSTTVIISVSTLAITILGSVLFRGFLAIIPILIGVLAGYALSFAMGVVDTTAIREAHWFALPTFYTPRFEWFAIFTILPAALVVIAEHVGHLVVTANIVKKDLIRDPGLHRSMLANGLSTILSGFFGSTPNTTYGENIGVMAITRVYSTWVIGGAAVFAILLSCVGKLAAAIQIIPVPVMGGVSLLLYGVIGASGIRVLIESKVDYSKAQNLILTAVILIIGVSGAKVHIGAAELKGMALATIVGVCLSLIFKVISVFRPEDVIEDESGDDNAPAKS</sequence>
<feature type="transmembrane region" description="Helical" evidence="8">
    <location>
        <begin position="301"/>
        <end position="319"/>
    </location>
</feature>
<dbReference type="InterPro" id="IPR006042">
    <property type="entry name" value="Xan_ur_permease"/>
</dbReference>
<feature type="transmembrane region" description="Helical" evidence="8">
    <location>
        <begin position="183"/>
        <end position="202"/>
    </location>
</feature>
<dbReference type="NCBIfam" id="NF007995">
    <property type="entry name" value="PRK10720.1"/>
    <property type="match status" value="1"/>
</dbReference>
<evidence type="ECO:0000256" key="4">
    <source>
        <dbReference type="ARBA" id="ARBA00022475"/>
    </source>
</evidence>
<feature type="transmembrane region" description="Helical" evidence="8">
    <location>
        <begin position="391"/>
        <end position="412"/>
    </location>
</feature>
<dbReference type="Proteomes" id="UP000078225">
    <property type="component" value="Unassembled WGS sequence"/>
</dbReference>
<dbReference type="InterPro" id="IPR006043">
    <property type="entry name" value="NCS2"/>
</dbReference>
<feature type="transmembrane region" description="Helical" evidence="8">
    <location>
        <begin position="20"/>
        <end position="38"/>
    </location>
</feature>
<dbReference type="AlphaFoldDB" id="A0A1B7L6G9"/>
<evidence type="ECO:0000313" key="10">
    <source>
        <dbReference type="Proteomes" id="UP000078225"/>
    </source>
</evidence>
<evidence type="ECO:0000256" key="5">
    <source>
        <dbReference type="ARBA" id="ARBA00022692"/>
    </source>
</evidence>
<dbReference type="STRING" id="1691903.A9B99_18800"/>